<protein>
    <submittedName>
        <fullName evidence="5">Transcriptional regulator, LysR family</fullName>
    </submittedName>
</protein>
<dbReference type="GO" id="GO:0003700">
    <property type="term" value="F:DNA-binding transcription factor activity"/>
    <property type="evidence" value="ECO:0007669"/>
    <property type="project" value="InterPro"/>
</dbReference>
<comment type="similarity">
    <text evidence="1">Belongs to the LysR transcriptional regulatory family.</text>
</comment>
<sequence>MRYFDAIRRCDSIREAARQLHVAASAVNRQLLKLEAEVGTPLFERLASGLALTAAGEVFARHVIGVM</sequence>
<dbReference type="PRINTS" id="PR00039">
    <property type="entry name" value="HTHLYSR"/>
</dbReference>
<dbReference type="KEGG" id="bxe:Bxe_A2119"/>
<dbReference type="Pfam" id="PF00126">
    <property type="entry name" value="HTH_1"/>
    <property type="match status" value="1"/>
</dbReference>
<organism evidence="5 6">
    <name type="scientific">Paraburkholderia xenovorans (strain LB400)</name>
    <dbReference type="NCBI Taxonomy" id="266265"/>
    <lineage>
        <taxon>Bacteria</taxon>
        <taxon>Pseudomonadati</taxon>
        <taxon>Pseudomonadota</taxon>
        <taxon>Betaproteobacteria</taxon>
        <taxon>Burkholderiales</taxon>
        <taxon>Burkholderiaceae</taxon>
        <taxon>Paraburkholderia</taxon>
    </lineage>
</organism>
<dbReference type="SUPFAM" id="SSF46785">
    <property type="entry name" value="Winged helix' DNA-binding domain"/>
    <property type="match status" value="1"/>
</dbReference>
<dbReference type="PROSITE" id="PS50931">
    <property type="entry name" value="HTH_LYSR"/>
    <property type="match status" value="1"/>
</dbReference>
<dbReference type="Gene3D" id="1.10.10.10">
    <property type="entry name" value="Winged helix-like DNA-binding domain superfamily/Winged helix DNA-binding domain"/>
    <property type="match status" value="1"/>
</dbReference>
<feature type="domain" description="HTH lysR-type" evidence="4">
    <location>
        <begin position="1"/>
        <end position="53"/>
    </location>
</feature>
<keyword evidence="6" id="KW-1185">Reference proteome</keyword>
<evidence type="ECO:0000313" key="5">
    <source>
        <dbReference type="EMBL" id="ABE30849.1"/>
    </source>
</evidence>
<dbReference type="InterPro" id="IPR036388">
    <property type="entry name" value="WH-like_DNA-bd_sf"/>
</dbReference>
<evidence type="ECO:0000256" key="3">
    <source>
        <dbReference type="ARBA" id="ARBA00023163"/>
    </source>
</evidence>
<dbReference type="InterPro" id="IPR000847">
    <property type="entry name" value="LysR_HTH_N"/>
</dbReference>
<name>Q13YJ0_PARXL</name>
<proteinExistence type="inferred from homology"/>
<evidence type="ECO:0000256" key="2">
    <source>
        <dbReference type="ARBA" id="ARBA00023015"/>
    </source>
</evidence>
<gene>
    <name evidence="5" type="ORF">Bxe_A2119</name>
</gene>
<dbReference type="AlphaFoldDB" id="Q13YJ0"/>
<dbReference type="Proteomes" id="UP000001817">
    <property type="component" value="Chromosome 1"/>
</dbReference>
<evidence type="ECO:0000259" key="4">
    <source>
        <dbReference type="PROSITE" id="PS50931"/>
    </source>
</evidence>
<dbReference type="GO" id="GO:0000976">
    <property type="term" value="F:transcription cis-regulatory region binding"/>
    <property type="evidence" value="ECO:0007669"/>
    <property type="project" value="TreeGrafter"/>
</dbReference>
<dbReference type="PANTHER" id="PTHR30126">
    <property type="entry name" value="HTH-TYPE TRANSCRIPTIONAL REGULATOR"/>
    <property type="match status" value="1"/>
</dbReference>
<dbReference type="InterPro" id="IPR036390">
    <property type="entry name" value="WH_DNA-bd_sf"/>
</dbReference>
<accession>Q13YJ0</accession>
<dbReference type="PANTHER" id="PTHR30126:SF80">
    <property type="entry name" value="TRANSCRIPTIONAL REGULATOR-RELATED"/>
    <property type="match status" value="1"/>
</dbReference>
<dbReference type="EMBL" id="CP000270">
    <property type="protein sequence ID" value="ABE30849.1"/>
    <property type="molecule type" value="Genomic_DNA"/>
</dbReference>
<evidence type="ECO:0000256" key="1">
    <source>
        <dbReference type="ARBA" id="ARBA00009437"/>
    </source>
</evidence>
<keyword evidence="2" id="KW-0805">Transcription regulation</keyword>
<evidence type="ECO:0000313" key="6">
    <source>
        <dbReference type="Proteomes" id="UP000001817"/>
    </source>
</evidence>
<dbReference type="eggNOG" id="COG0583">
    <property type="taxonomic scope" value="Bacteria"/>
</dbReference>
<keyword evidence="3" id="KW-0804">Transcription</keyword>
<reference evidence="5 6" key="1">
    <citation type="journal article" date="2006" name="Proc. Natl. Acad. Sci. U.S.A.">
        <title>Burkholderia xenovorans LB400 harbors a multi-replicon, 9.73-Mbp genome shaped for versatility.</title>
        <authorList>
            <person name="Chain P.S."/>
            <person name="Denef V.J."/>
            <person name="Konstantinidis K.T."/>
            <person name="Vergez L.M."/>
            <person name="Agullo L."/>
            <person name="Reyes V.L."/>
            <person name="Hauser L."/>
            <person name="Cordova M."/>
            <person name="Gomez L."/>
            <person name="Gonzalez M."/>
            <person name="Land M."/>
            <person name="Lao V."/>
            <person name="Larimer F."/>
            <person name="LiPuma J.J."/>
            <person name="Mahenthiralingam E."/>
            <person name="Malfatti S.A."/>
            <person name="Marx C.J."/>
            <person name="Parnell J.J."/>
            <person name="Ramette A."/>
            <person name="Richardson P."/>
            <person name="Seeger M."/>
            <person name="Smith D."/>
            <person name="Spilker T."/>
            <person name="Sul W.J."/>
            <person name="Tsoi T.V."/>
            <person name="Ulrich L.E."/>
            <person name="Zhulin I.B."/>
            <person name="Tiedje J.M."/>
        </authorList>
    </citation>
    <scope>NUCLEOTIDE SEQUENCE [LARGE SCALE GENOMIC DNA]</scope>
    <source>
        <strain evidence="5 6">LB400</strain>
    </source>
</reference>